<reference evidence="2 3" key="1">
    <citation type="journal article" date="2008" name="PLoS Genet.">
        <title>Genomic islands in the pathogenic filamentous fungus Aspergillus fumigatus.</title>
        <authorList>
            <person name="Fedorova N.D."/>
            <person name="Khaldi N."/>
            <person name="Joardar V.S."/>
            <person name="Maiti R."/>
            <person name="Amedeo P."/>
            <person name="Anderson M.J."/>
            <person name="Crabtree J."/>
            <person name="Silva J.C."/>
            <person name="Badger J.H."/>
            <person name="Albarraq A."/>
            <person name="Angiuoli S."/>
            <person name="Bussey H."/>
            <person name="Bowyer P."/>
            <person name="Cotty P.J."/>
            <person name="Dyer P.S."/>
            <person name="Egan A."/>
            <person name="Galens K."/>
            <person name="Fraser-Liggett C.M."/>
            <person name="Haas B.J."/>
            <person name="Inman J.M."/>
            <person name="Kent R."/>
            <person name="Lemieux S."/>
            <person name="Malavazi I."/>
            <person name="Orvis J."/>
            <person name="Roemer T."/>
            <person name="Ronning C.M."/>
            <person name="Sundaram J.P."/>
            <person name="Sutton G."/>
            <person name="Turner G."/>
            <person name="Venter J.C."/>
            <person name="White O.R."/>
            <person name="Whitty B.R."/>
            <person name="Youngman P."/>
            <person name="Wolfe K.H."/>
            <person name="Goldman G.H."/>
            <person name="Wortman J.R."/>
            <person name="Jiang B."/>
            <person name="Denning D.W."/>
            <person name="Nierman W.C."/>
        </authorList>
    </citation>
    <scope>NUCLEOTIDE SEQUENCE [LARGE SCALE GENOMIC DNA]</scope>
    <source>
        <strain evidence="3">ATCC 1007 / CBS 513.65 / DSM 816 / NCTC 3887 / NRRL 1</strain>
    </source>
</reference>
<dbReference type="AlphaFoldDB" id="A1CLR3"/>
<evidence type="ECO:0000259" key="1">
    <source>
        <dbReference type="PROSITE" id="PS51462"/>
    </source>
</evidence>
<sequence length="192" mass="21622">MSKSLHEIVAELDNFPYYEKDPAVYARILKSYHALKVQGVDVTLGYIPNIVVQNITWPDDCWLIDSSRALLCYVEDEDSYIHLWITKHSKRKQTYPGMLDCTAAGALSTGHTPRSAVILEATEEASIKREIIETGLRYAGCISYFHAKDHLPAARSDSASTALLLSEIEYLYELELDQGVTPRPKDLEVEDS</sequence>
<dbReference type="GeneID" id="4702677"/>
<dbReference type="InterPro" id="IPR000086">
    <property type="entry name" value="NUDIX_hydrolase_dom"/>
</dbReference>
<dbReference type="HOGENOM" id="CLU_1414845_0_0_1"/>
<dbReference type="KEGG" id="act:ACLA_077890"/>
<dbReference type="OrthoDB" id="10261522at2759"/>
<dbReference type="InterPro" id="IPR015797">
    <property type="entry name" value="NUDIX_hydrolase-like_dom_sf"/>
</dbReference>
<protein>
    <recommendedName>
        <fullName evidence="1">Nudix hydrolase domain-containing protein</fullName>
    </recommendedName>
</protein>
<name>A1CLR3_ASPCL</name>
<organism evidence="2 3">
    <name type="scientific">Aspergillus clavatus (strain ATCC 1007 / CBS 513.65 / DSM 816 / NCTC 3887 / NRRL 1 / QM 1276 / 107)</name>
    <dbReference type="NCBI Taxonomy" id="344612"/>
    <lineage>
        <taxon>Eukaryota</taxon>
        <taxon>Fungi</taxon>
        <taxon>Dikarya</taxon>
        <taxon>Ascomycota</taxon>
        <taxon>Pezizomycotina</taxon>
        <taxon>Eurotiomycetes</taxon>
        <taxon>Eurotiomycetidae</taxon>
        <taxon>Eurotiales</taxon>
        <taxon>Aspergillaceae</taxon>
        <taxon>Aspergillus</taxon>
        <taxon>Aspergillus subgen. Fumigati</taxon>
    </lineage>
</organism>
<dbReference type="EMBL" id="DS027057">
    <property type="protein sequence ID" value="EAW09042.1"/>
    <property type="molecule type" value="Genomic_DNA"/>
</dbReference>
<dbReference type="Gene3D" id="3.90.79.10">
    <property type="entry name" value="Nucleoside Triphosphate Pyrophosphohydrolase"/>
    <property type="match status" value="1"/>
</dbReference>
<evidence type="ECO:0000313" key="2">
    <source>
        <dbReference type="EMBL" id="EAW09042.1"/>
    </source>
</evidence>
<proteinExistence type="predicted"/>
<dbReference type="eggNOG" id="KOG4313">
    <property type="taxonomic scope" value="Eukaryota"/>
</dbReference>
<dbReference type="RefSeq" id="XP_001270468.1">
    <property type="nucleotide sequence ID" value="XM_001270467.1"/>
</dbReference>
<dbReference type="Proteomes" id="UP000006701">
    <property type="component" value="Unassembled WGS sequence"/>
</dbReference>
<dbReference type="VEuPathDB" id="FungiDB:ACLA_077890"/>
<accession>A1CLR3</accession>
<dbReference type="STRING" id="344612.A1CLR3"/>
<gene>
    <name evidence="2" type="ORF">ACLA_077890</name>
</gene>
<feature type="domain" description="Nudix hydrolase" evidence="1">
    <location>
        <begin position="65"/>
        <end position="192"/>
    </location>
</feature>
<dbReference type="PROSITE" id="PS51462">
    <property type="entry name" value="NUDIX"/>
    <property type="match status" value="1"/>
</dbReference>
<dbReference type="SUPFAM" id="SSF55811">
    <property type="entry name" value="Nudix"/>
    <property type="match status" value="1"/>
</dbReference>
<keyword evidence="3" id="KW-1185">Reference proteome</keyword>
<evidence type="ECO:0000313" key="3">
    <source>
        <dbReference type="Proteomes" id="UP000006701"/>
    </source>
</evidence>